<feature type="region of interest" description="Disordered" evidence="1">
    <location>
        <begin position="69"/>
        <end position="113"/>
    </location>
</feature>
<reference evidence="2" key="1">
    <citation type="submission" date="2022-07" db="EMBL/GenBank/DDBJ databases">
        <title>Phylogenomic reconstructions and comparative analyses of Kickxellomycotina fungi.</title>
        <authorList>
            <person name="Reynolds N.K."/>
            <person name="Stajich J.E."/>
            <person name="Barry K."/>
            <person name="Grigoriev I.V."/>
            <person name="Crous P."/>
            <person name="Smith M.E."/>
        </authorList>
    </citation>
    <scope>NUCLEOTIDE SEQUENCE</scope>
    <source>
        <strain evidence="2">NRRL 1566</strain>
    </source>
</reference>
<proteinExistence type="predicted"/>
<protein>
    <submittedName>
        <fullName evidence="2">Uncharacterized protein</fullName>
    </submittedName>
</protein>
<evidence type="ECO:0000313" key="2">
    <source>
        <dbReference type="EMBL" id="KAJ2842913.1"/>
    </source>
</evidence>
<evidence type="ECO:0000313" key="3">
    <source>
        <dbReference type="Proteomes" id="UP001139887"/>
    </source>
</evidence>
<name>A0A9W8I3B9_9FUNG</name>
<gene>
    <name evidence="2" type="ORF">IWW36_005739</name>
</gene>
<feature type="compositionally biased region" description="Low complexity" evidence="1">
    <location>
        <begin position="69"/>
        <end position="78"/>
    </location>
</feature>
<dbReference type="AlphaFoldDB" id="A0A9W8I3B9"/>
<dbReference type="OrthoDB" id="5596839at2759"/>
<feature type="compositionally biased region" description="Low complexity" evidence="1">
    <location>
        <begin position="88"/>
        <end position="106"/>
    </location>
</feature>
<dbReference type="EMBL" id="JANBUW010001591">
    <property type="protein sequence ID" value="KAJ2842913.1"/>
    <property type="molecule type" value="Genomic_DNA"/>
</dbReference>
<sequence>MIAYNVLNLVPDAVKHALDEDTLNYLQGIAENTSDLEALRDAIEPFLVDAGMSDSDLTSLFAKLSVDVPAEPSSSSEPVPLPDTAKFTPTPIAPASNPIPASRPRSTSASKKA</sequence>
<organism evidence="2 3">
    <name type="scientific">Coemansia brasiliensis</name>
    <dbReference type="NCBI Taxonomy" id="2650707"/>
    <lineage>
        <taxon>Eukaryota</taxon>
        <taxon>Fungi</taxon>
        <taxon>Fungi incertae sedis</taxon>
        <taxon>Zoopagomycota</taxon>
        <taxon>Kickxellomycotina</taxon>
        <taxon>Kickxellomycetes</taxon>
        <taxon>Kickxellales</taxon>
        <taxon>Kickxellaceae</taxon>
        <taxon>Coemansia</taxon>
    </lineage>
</organism>
<feature type="non-terminal residue" evidence="2">
    <location>
        <position position="113"/>
    </location>
</feature>
<comment type="caution">
    <text evidence="2">The sequence shown here is derived from an EMBL/GenBank/DDBJ whole genome shotgun (WGS) entry which is preliminary data.</text>
</comment>
<dbReference type="Proteomes" id="UP001139887">
    <property type="component" value="Unassembled WGS sequence"/>
</dbReference>
<accession>A0A9W8I3B9</accession>
<keyword evidence="3" id="KW-1185">Reference proteome</keyword>
<evidence type="ECO:0000256" key="1">
    <source>
        <dbReference type="SAM" id="MobiDB-lite"/>
    </source>
</evidence>